<dbReference type="PANTHER" id="PTHR24302">
    <property type="entry name" value="CYTOCHROME P450 FAMILY 3"/>
    <property type="match status" value="1"/>
</dbReference>
<evidence type="ECO:0000313" key="7">
    <source>
        <dbReference type="Proteomes" id="UP000659698"/>
    </source>
</evidence>
<dbReference type="Gene3D" id="1.10.630.10">
    <property type="entry name" value="Cytochrome P450"/>
    <property type="match status" value="1"/>
</dbReference>
<dbReference type="Proteomes" id="UP000659698">
    <property type="component" value="Unassembled WGS sequence"/>
</dbReference>
<comment type="caution">
    <text evidence="6">The sequence shown here is derived from an EMBL/GenBank/DDBJ whole genome shotgun (WGS) entry which is preliminary data.</text>
</comment>
<keyword evidence="4" id="KW-0560">Oxidoreductase</keyword>
<organism evidence="6 7">
    <name type="scientific">Rufibacter sediminis</name>
    <dbReference type="NCBI Taxonomy" id="2762756"/>
    <lineage>
        <taxon>Bacteria</taxon>
        <taxon>Pseudomonadati</taxon>
        <taxon>Bacteroidota</taxon>
        <taxon>Cytophagia</taxon>
        <taxon>Cytophagales</taxon>
        <taxon>Hymenobacteraceae</taxon>
        <taxon>Rufibacter</taxon>
    </lineage>
</organism>
<evidence type="ECO:0000256" key="1">
    <source>
        <dbReference type="ARBA" id="ARBA00010617"/>
    </source>
</evidence>
<sequence length="435" mass="50549">MTTIPQEKVLDNSIRLLLEGFPFIQNRVERFNSNIFKTRILFQNVICLHGEEAAKIFYDPDKFMRLGAIPNRIQNTLMGKDAIQTLDGAAHLHRKAMFMSLMTPDSLHQINRLMSQQWQRYIKKWEQMEQVVLFEEVQDLLCRVACAWTGVPLKEKEVRKRAQDFTAMVDAFGAVGPRHMRGRKARKRAEKWIEKVIQQIRKGDLEVPDGSPAHVMAFHRDHDDNLLDKHMAAVELINLLRPIVAIATYITFGALAMHDHPVAQRKIADDEENYVEWFVQEVRRFYPFGPFLGNRVKNDFSWGGHDFKKGTLVFLDIYGTLHDPNIWEHPHEFYPYRFKHWKGSPFDLIPQGGGDHFSGHRCAGEWVTIEAMKVSMVYLAKHMTYEVPQQDLSYSLVRMPTRPKSNFIITNVKANELPTQVDRTVLSKCPFHHTA</sequence>
<name>A0ABR6VZ83_9BACT</name>
<keyword evidence="2" id="KW-0349">Heme</keyword>
<dbReference type="InterPro" id="IPR001128">
    <property type="entry name" value="Cyt_P450"/>
</dbReference>
<keyword evidence="3" id="KW-0479">Metal-binding</keyword>
<dbReference type="InterPro" id="IPR036396">
    <property type="entry name" value="Cyt_P450_sf"/>
</dbReference>
<evidence type="ECO:0000313" key="6">
    <source>
        <dbReference type="EMBL" id="MBC3542383.1"/>
    </source>
</evidence>
<protein>
    <submittedName>
        <fullName evidence="6">Cytochrome P450</fullName>
    </submittedName>
</protein>
<dbReference type="InterPro" id="IPR002401">
    <property type="entry name" value="Cyt_P450_E_grp-I"/>
</dbReference>
<dbReference type="SUPFAM" id="SSF48264">
    <property type="entry name" value="Cytochrome P450"/>
    <property type="match status" value="1"/>
</dbReference>
<dbReference type="PANTHER" id="PTHR24302:SF15">
    <property type="entry name" value="FATTY-ACID PEROXYGENASE"/>
    <property type="match status" value="1"/>
</dbReference>
<evidence type="ECO:0000256" key="5">
    <source>
        <dbReference type="ARBA" id="ARBA00023004"/>
    </source>
</evidence>
<gene>
    <name evidence="6" type="ORF">H7U12_22065</name>
</gene>
<dbReference type="InterPro" id="IPR050705">
    <property type="entry name" value="Cytochrome_P450_3A"/>
</dbReference>
<proteinExistence type="inferred from homology"/>
<reference evidence="6 7" key="1">
    <citation type="journal article" date="2019" name="Int. J. Syst. Evol. Microbiol.">
        <title>Rufibacter sediminis sp. nov., isolated from freshwater lake sediment.</title>
        <authorList>
            <person name="Qu J.H."/>
            <person name="Zhang L.J."/>
            <person name="Fu Y.H."/>
            <person name="Li H.F."/>
        </authorList>
    </citation>
    <scope>NUCLEOTIDE SEQUENCE [LARGE SCALE GENOMIC DNA]</scope>
    <source>
        <strain evidence="6 7">H-1</strain>
    </source>
</reference>
<dbReference type="PRINTS" id="PR00463">
    <property type="entry name" value="EP450I"/>
</dbReference>
<evidence type="ECO:0000256" key="2">
    <source>
        <dbReference type="ARBA" id="ARBA00022617"/>
    </source>
</evidence>
<accession>A0ABR6VZ83</accession>
<evidence type="ECO:0000256" key="4">
    <source>
        <dbReference type="ARBA" id="ARBA00023002"/>
    </source>
</evidence>
<dbReference type="Pfam" id="PF00067">
    <property type="entry name" value="p450"/>
    <property type="match status" value="1"/>
</dbReference>
<dbReference type="CDD" id="cd11067">
    <property type="entry name" value="CYP152"/>
    <property type="match status" value="1"/>
</dbReference>
<comment type="similarity">
    <text evidence="1">Belongs to the cytochrome P450 family.</text>
</comment>
<evidence type="ECO:0000256" key="3">
    <source>
        <dbReference type="ARBA" id="ARBA00022723"/>
    </source>
</evidence>
<dbReference type="RefSeq" id="WP_186642083.1">
    <property type="nucleotide sequence ID" value="NZ_JACOAF010000058.1"/>
</dbReference>
<keyword evidence="7" id="KW-1185">Reference proteome</keyword>
<keyword evidence="5" id="KW-0408">Iron</keyword>
<dbReference type="EMBL" id="JACOAF010000058">
    <property type="protein sequence ID" value="MBC3542383.1"/>
    <property type="molecule type" value="Genomic_DNA"/>
</dbReference>